<evidence type="ECO:0000313" key="2">
    <source>
        <dbReference type="Proteomes" id="UP000240328"/>
    </source>
</evidence>
<keyword evidence="2" id="KW-1185">Reference proteome</keyword>
<evidence type="ECO:0000313" key="1">
    <source>
        <dbReference type="EMBL" id="AUX83680.1"/>
    </source>
</evidence>
<evidence type="ECO:0008006" key="3">
    <source>
        <dbReference type="Google" id="ProtNLM"/>
    </source>
</evidence>
<proteinExistence type="predicted"/>
<dbReference type="Proteomes" id="UP000240328">
    <property type="component" value="Segment"/>
</dbReference>
<organism evidence="1 2">
    <name type="scientific">Pseudomonas phage NV1</name>
    <dbReference type="NCBI Taxonomy" id="2079543"/>
    <lineage>
        <taxon>Viruses</taxon>
        <taxon>Duplodnaviria</taxon>
        <taxon>Heunggongvirae</taxon>
        <taxon>Uroviricota</taxon>
        <taxon>Caudoviricetes</taxon>
        <taxon>Vicosavirus</taxon>
        <taxon>Vicosavirus NV1</taxon>
    </lineage>
</organism>
<dbReference type="OrthoDB" id="14937at10239"/>
<sequence>MAGKYNPSIPPAKEDELLPFLDDEFVRIGQTLNDVQAGYWGQDFTIPDKLKPGLVKYFAPGVVGEKEGIYSYGLEGVWRYGGVIPDPPPPKPLPGDWKYLPPPANGATEIGNCAYRVSTDKDAVFVTFFITGGTYPTNDTLLYTLPEEARPPLAVPYPVHVQDQQFQTILSYPNPPDPSAPPLDQIIYMLQNGTATTGTTPRPYVLFNPDGRVVVTWVPNTGSPVGGTFMLPLQVNP</sequence>
<reference evidence="1 2" key="1">
    <citation type="submission" date="2018-01" db="EMBL/GenBank/DDBJ databases">
        <title>Genome of Pseudomonas phage NV1, a LUZ24-like virus of Pseudomonas tolaasii.</title>
        <authorList>
            <person name="Storey N.H."/>
        </authorList>
    </citation>
    <scope>NUCLEOTIDE SEQUENCE [LARGE SCALE GENOMIC DNA]</scope>
</reference>
<protein>
    <recommendedName>
        <fullName evidence="3">Tail fiber protein</fullName>
    </recommendedName>
</protein>
<name>A0A2L0HPP5_9CAUD</name>
<dbReference type="EMBL" id="MG845684">
    <property type="protein sequence ID" value="AUX83680.1"/>
    <property type="molecule type" value="Genomic_DNA"/>
</dbReference>
<gene>
    <name evidence="1" type="ORF">NV1_p51</name>
</gene>
<accession>A0A2L0HPP5</accession>